<feature type="compositionally biased region" description="Acidic residues" evidence="1">
    <location>
        <begin position="223"/>
        <end position="242"/>
    </location>
</feature>
<reference evidence="4" key="2">
    <citation type="submission" date="2010-05" db="EMBL/GenBank/DDBJ databases">
        <title>The genome sequence of Magnaporthe poae strain ATCC 64411.</title>
        <authorList>
            <person name="Ma L.-J."/>
            <person name="Dead R."/>
            <person name="Young S."/>
            <person name="Zeng Q."/>
            <person name="Koehrsen M."/>
            <person name="Alvarado L."/>
            <person name="Berlin A."/>
            <person name="Chapman S.B."/>
            <person name="Chen Z."/>
            <person name="Freedman E."/>
            <person name="Gellesch M."/>
            <person name="Goldberg J."/>
            <person name="Griggs A."/>
            <person name="Gujja S."/>
            <person name="Heilman E.R."/>
            <person name="Heiman D."/>
            <person name="Hepburn T."/>
            <person name="Howarth C."/>
            <person name="Jen D."/>
            <person name="Larson L."/>
            <person name="Mehta T."/>
            <person name="Neiman D."/>
            <person name="Pearson M."/>
            <person name="Roberts A."/>
            <person name="Saif S."/>
            <person name="Shea T."/>
            <person name="Shenoy N."/>
            <person name="Sisk P."/>
            <person name="Stolte C."/>
            <person name="Sykes S."/>
            <person name="Walk T."/>
            <person name="White J."/>
            <person name="Yandava C."/>
            <person name="Haas B."/>
            <person name="Nusbaum C."/>
            <person name="Birren B."/>
        </authorList>
    </citation>
    <scope>NUCLEOTIDE SEQUENCE [LARGE SCALE GENOMIC DNA]</scope>
    <source>
        <strain evidence="4">ATCC 64411 / 73-15</strain>
    </source>
</reference>
<gene>
    <name evidence="2" type="ORF">MAPG_04514</name>
</gene>
<accession>A0A0C4DWY0</accession>
<dbReference type="VEuPathDB" id="FungiDB:MAPG_04514"/>
<name>A0A0C4DWY0_MAGP6</name>
<reference evidence="2" key="1">
    <citation type="submission" date="2010-05" db="EMBL/GenBank/DDBJ databases">
        <title>The Genome Sequence of Magnaporthe poae strain ATCC 64411.</title>
        <authorList>
            <consortium name="The Broad Institute Genome Sequencing Platform"/>
            <consortium name="Broad Institute Genome Sequencing Center for Infectious Disease"/>
            <person name="Ma L.-J."/>
            <person name="Dead R."/>
            <person name="Young S."/>
            <person name="Zeng Q."/>
            <person name="Koehrsen M."/>
            <person name="Alvarado L."/>
            <person name="Berlin A."/>
            <person name="Chapman S.B."/>
            <person name="Chen Z."/>
            <person name="Freedman E."/>
            <person name="Gellesch M."/>
            <person name="Goldberg J."/>
            <person name="Griggs A."/>
            <person name="Gujja S."/>
            <person name="Heilman E.R."/>
            <person name="Heiman D."/>
            <person name="Hepburn T."/>
            <person name="Howarth C."/>
            <person name="Jen D."/>
            <person name="Larson L."/>
            <person name="Mehta T."/>
            <person name="Neiman D."/>
            <person name="Pearson M."/>
            <person name="Roberts A."/>
            <person name="Saif S."/>
            <person name="Shea T."/>
            <person name="Shenoy N."/>
            <person name="Sisk P."/>
            <person name="Stolte C."/>
            <person name="Sykes S."/>
            <person name="Walk T."/>
            <person name="White J."/>
            <person name="Yandava C."/>
            <person name="Haas B."/>
            <person name="Nusbaum C."/>
            <person name="Birren B."/>
        </authorList>
    </citation>
    <scope>NUCLEOTIDE SEQUENCE</scope>
    <source>
        <strain evidence="2">ATCC 64411</strain>
    </source>
</reference>
<evidence type="ECO:0000313" key="4">
    <source>
        <dbReference type="Proteomes" id="UP000011715"/>
    </source>
</evidence>
<keyword evidence="4" id="KW-1185">Reference proteome</keyword>
<evidence type="ECO:0000313" key="2">
    <source>
        <dbReference type="EMBL" id="KLU85491.1"/>
    </source>
</evidence>
<feature type="region of interest" description="Disordered" evidence="1">
    <location>
        <begin position="217"/>
        <end position="256"/>
    </location>
</feature>
<reference evidence="2" key="3">
    <citation type="submission" date="2011-03" db="EMBL/GenBank/DDBJ databases">
        <title>Annotation of Magnaporthe poae ATCC 64411.</title>
        <authorList>
            <person name="Ma L.-J."/>
            <person name="Dead R."/>
            <person name="Young S.K."/>
            <person name="Zeng Q."/>
            <person name="Gargeya S."/>
            <person name="Fitzgerald M."/>
            <person name="Haas B."/>
            <person name="Abouelleil A."/>
            <person name="Alvarado L."/>
            <person name="Arachchi H.M."/>
            <person name="Berlin A."/>
            <person name="Brown A."/>
            <person name="Chapman S.B."/>
            <person name="Chen Z."/>
            <person name="Dunbar C."/>
            <person name="Freedman E."/>
            <person name="Gearin G."/>
            <person name="Gellesch M."/>
            <person name="Goldberg J."/>
            <person name="Griggs A."/>
            <person name="Gujja S."/>
            <person name="Heiman D."/>
            <person name="Howarth C."/>
            <person name="Larson L."/>
            <person name="Lui A."/>
            <person name="MacDonald P.J.P."/>
            <person name="Mehta T."/>
            <person name="Montmayeur A."/>
            <person name="Murphy C."/>
            <person name="Neiman D."/>
            <person name="Pearson M."/>
            <person name="Priest M."/>
            <person name="Roberts A."/>
            <person name="Saif S."/>
            <person name="Shea T."/>
            <person name="Shenoy N."/>
            <person name="Sisk P."/>
            <person name="Stolte C."/>
            <person name="Sykes S."/>
            <person name="Yandava C."/>
            <person name="Wortman J."/>
            <person name="Nusbaum C."/>
            <person name="Birren B."/>
        </authorList>
    </citation>
    <scope>NUCLEOTIDE SEQUENCE</scope>
    <source>
        <strain evidence="2">ATCC 64411</strain>
    </source>
</reference>
<reference evidence="3" key="5">
    <citation type="submission" date="2015-06" db="UniProtKB">
        <authorList>
            <consortium name="EnsemblFungi"/>
        </authorList>
    </citation>
    <scope>IDENTIFICATION</scope>
    <source>
        <strain evidence="3">ATCC 64411</strain>
    </source>
</reference>
<dbReference type="EMBL" id="ADBL01001063">
    <property type="status" value="NOT_ANNOTATED_CDS"/>
    <property type="molecule type" value="Genomic_DNA"/>
</dbReference>
<protein>
    <submittedName>
        <fullName evidence="2 3">Uncharacterized protein</fullName>
    </submittedName>
</protein>
<organism evidence="3 4">
    <name type="scientific">Magnaporthiopsis poae (strain ATCC 64411 / 73-15)</name>
    <name type="common">Kentucky bluegrass fungus</name>
    <name type="synonym">Magnaporthe poae</name>
    <dbReference type="NCBI Taxonomy" id="644358"/>
    <lineage>
        <taxon>Eukaryota</taxon>
        <taxon>Fungi</taxon>
        <taxon>Dikarya</taxon>
        <taxon>Ascomycota</taxon>
        <taxon>Pezizomycotina</taxon>
        <taxon>Sordariomycetes</taxon>
        <taxon>Sordariomycetidae</taxon>
        <taxon>Magnaporthales</taxon>
        <taxon>Magnaporthaceae</taxon>
        <taxon>Magnaporthiopsis</taxon>
    </lineage>
</organism>
<evidence type="ECO:0000313" key="3">
    <source>
        <dbReference type="EnsemblFungi" id="MAPG_04514T0"/>
    </source>
</evidence>
<evidence type="ECO:0000256" key="1">
    <source>
        <dbReference type="SAM" id="MobiDB-lite"/>
    </source>
</evidence>
<dbReference type="EMBL" id="GL876968">
    <property type="protein sequence ID" value="KLU85491.1"/>
    <property type="molecule type" value="Genomic_DNA"/>
</dbReference>
<reference evidence="3" key="4">
    <citation type="journal article" date="2015" name="G3 (Bethesda)">
        <title>Genome sequences of three phytopathogenic species of the Magnaporthaceae family of fungi.</title>
        <authorList>
            <person name="Okagaki L.H."/>
            <person name="Nunes C.C."/>
            <person name="Sailsbery J."/>
            <person name="Clay B."/>
            <person name="Brown D."/>
            <person name="John T."/>
            <person name="Oh Y."/>
            <person name="Young N."/>
            <person name="Fitzgerald M."/>
            <person name="Haas B.J."/>
            <person name="Zeng Q."/>
            <person name="Young S."/>
            <person name="Adiconis X."/>
            <person name="Fan L."/>
            <person name="Levin J.Z."/>
            <person name="Mitchell T.K."/>
            <person name="Okubara P.A."/>
            <person name="Farman M.L."/>
            <person name="Kohn L.M."/>
            <person name="Birren B."/>
            <person name="Ma L.-J."/>
            <person name="Dean R.A."/>
        </authorList>
    </citation>
    <scope>NUCLEOTIDE SEQUENCE</scope>
    <source>
        <strain evidence="3">ATCC 64411 / 73-15</strain>
    </source>
</reference>
<proteinExistence type="predicted"/>
<dbReference type="OrthoDB" id="4500473at2759"/>
<dbReference type="Proteomes" id="UP000011715">
    <property type="component" value="Unassembled WGS sequence"/>
</dbReference>
<dbReference type="EnsemblFungi" id="MAPG_04514T0">
    <property type="protein sequence ID" value="MAPG_04514T0"/>
    <property type="gene ID" value="MAPG_04514"/>
</dbReference>
<sequence>MPKFYYDMPPAAPRLGSIYRDIGSLGLQAPLNMRDRLDIPPELSNRSGMSGFGATRDSGLGGSVGVAAEVPGLVSGDLVYTFAKTGNVSYSCTLLETDEFIPTAEYIEASIKASETTSNYLEGAMFGRRRVFMITGLKIATEFSIETSSQAKHGPRLKIVAATPATGPVAIGPVLDAEGSRGSTMKGKTLNKIIFAYRAIKIRMKGDGEAKWKHLRSGKYGLGDDDDDDDDDDDTDDGDDENGGANKKAGARQAPAWVVEDLDDDARLKDFPESSLVEIVACSD</sequence>
<dbReference type="eggNOG" id="ENOG502RESN">
    <property type="taxonomic scope" value="Eukaryota"/>
</dbReference>
<dbReference type="AlphaFoldDB" id="A0A0C4DWY0"/>